<feature type="domain" description="Acyl-CoA oxidase/dehydrogenase middle" evidence="8">
    <location>
        <begin position="121"/>
        <end position="212"/>
    </location>
</feature>
<dbReference type="RefSeq" id="WP_158028761.1">
    <property type="nucleotide sequence ID" value="NZ_BMHG01000001.1"/>
</dbReference>
<dbReference type="Gene3D" id="2.40.110.10">
    <property type="entry name" value="Butyryl-CoA Dehydrogenase, subunit A, domain 2"/>
    <property type="match status" value="1"/>
</dbReference>
<keyword evidence="4 6" id="KW-0274">FAD</keyword>
<feature type="domain" description="Acyl-CoA dehydrogenase/oxidase C-terminal" evidence="7">
    <location>
        <begin position="242"/>
        <end position="363"/>
    </location>
</feature>
<dbReference type="PANTHER" id="PTHR43884">
    <property type="entry name" value="ACYL-COA DEHYDROGENASE"/>
    <property type="match status" value="1"/>
</dbReference>
<comment type="similarity">
    <text evidence="2 6">Belongs to the acyl-CoA dehydrogenase family.</text>
</comment>
<dbReference type="Proteomes" id="UP000431744">
    <property type="component" value="Unassembled WGS sequence"/>
</dbReference>
<dbReference type="SUPFAM" id="SSF56645">
    <property type="entry name" value="Acyl-CoA dehydrogenase NM domain-like"/>
    <property type="match status" value="1"/>
</dbReference>
<dbReference type="InterPro" id="IPR046373">
    <property type="entry name" value="Acyl-CoA_Oxase/DH_mid-dom_sf"/>
</dbReference>
<keyword evidence="5 6" id="KW-0560">Oxidoreductase</keyword>
<comment type="caution">
    <text evidence="10">The sequence shown here is derived from an EMBL/GenBank/DDBJ whole genome shotgun (WGS) entry which is preliminary data.</text>
</comment>
<dbReference type="Pfam" id="PF00441">
    <property type="entry name" value="Acyl-CoA_dh_1"/>
    <property type="match status" value="1"/>
</dbReference>
<evidence type="ECO:0000313" key="10">
    <source>
        <dbReference type="EMBL" id="KAB1650177.1"/>
    </source>
</evidence>
<comment type="cofactor">
    <cofactor evidence="1 6">
        <name>FAD</name>
        <dbReference type="ChEBI" id="CHEBI:57692"/>
    </cofactor>
</comment>
<name>A0A6H9WTB3_9MICO</name>
<dbReference type="SUPFAM" id="SSF47203">
    <property type="entry name" value="Acyl-CoA dehydrogenase C-terminal domain-like"/>
    <property type="match status" value="1"/>
</dbReference>
<sequence length="397" mass="42798">MSATSPRTILDDDVLAALRDRAIAADDDNAFPLGDLEDLRELGYLRLHVPRQFGGGGLTLEQLVHVQKRLATAAPATALALGMHQVVTGIARTTHERGDASMDWVLREIVDGEVYALGISEAGNDAVLFDSTVRAEPDGDGGYRLSGTKIFTSLSPVWTRLCVFGRDDSDPEHPRLVHGVVRRDDAGITIHDDWDTLGMRATRSCSTTFDHVHVPASRVLATLPVGPNAEPFTFAVFANFLLLIGAAYLGVSERALRIAIDAVEQRTSLVAGGAPLSDDELVRSDVAELGIPHLSALVQLEATARDVDEQAAHGSAWFPRLTAAKLQATTVARRSVEGALDLVGGAGYRSSHELSRLSRDVLASIFHPSQQRSVRRTFANWLLGPVNRPDAQRAADD</sequence>
<dbReference type="InterPro" id="IPR013786">
    <property type="entry name" value="AcylCoA_DH/ox_N"/>
</dbReference>
<dbReference type="Gene3D" id="1.10.540.10">
    <property type="entry name" value="Acyl-CoA dehydrogenase/oxidase, N-terminal domain"/>
    <property type="match status" value="1"/>
</dbReference>
<dbReference type="EMBL" id="WBJY01000001">
    <property type="protein sequence ID" value="KAB1650177.1"/>
    <property type="molecule type" value="Genomic_DNA"/>
</dbReference>
<protein>
    <submittedName>
        <fullName evidence="10">Acyl-CoA dehydrogenase family protein</fullName>
    </submittedName>
</protein>
<dbReference type="Pfam" id="PF02771">
    <property type="entry name" value="Acyl-CoA_dh_N"/>
    <property type="match status" value="1"/>
</dbReference>
<dbReference type="AlphaFoldDB" id="A0A6H9WTB3"/>
<dbReference type="CDD" id="cd00567">
    <property type="entry name" value="ACAD"/>
    <property type="match status" value="1"/>
</dbReference>
<dbReference type="InterPro" id="IPR006091">
    <property type="entry name" value="Acyl-CoA_Oxase/DH_mid-dom"/>
</dbReference>
<gene>
    <name evidence="10" type="ORF">F8O04_08255</name>
</gene>
<dbReference type="OrthoDB" id="3404950at2"/>
<dbReference type="PANTHER" id="PTHR43884:SF25">
    <property type="entry name" value="ACYL-COA DEHYDROGENASE YDBM-RELATED"/>
    <property type="match status" value="1"/>
</dbReference>
<proteinExistence type="inferred from homology"/>
<evidence type="ECO:0000256" key="5">
    <source>
        <dbReference type="ARBA" id="ARBA00023002"/>
    </source>
</evidence>
<evidence type="ECO:0000256" key="6">
    <source>
        <dbReference type="RuleBase" id="RU362125"/>
    </source>
</evidence>
<reference evidence="10 11" key="1">
    <citation type="submission" date="2019-09" db="EMBL/GenBank/DDBJ databases">
        <title>Phylogeny of genus Pseudoclavibacter and closely related genus.</title>
        <authorList>
            <person name="Li Y."/>
        </authorList>
    </citation>
    <scope>NUCLEOTIDE SEQUENCE [LARGE SCALE GENOMIC DNA]</scope>
    <source>
        <strain evidence="10 11">EGI 60007</strain>
    </source>
</reference>
<dbReference type="InterPro" id="IPR036250">
    <property type="entry name" value="AcylCo_DH-like_C"/>
</dbReference>
<dbReference type="InterPro" id="IPR037069">
    <property type="entry name" value="AcylCoA_DH/ox_N_sf"/>
</dbReference>
<evidence type="ECO:0000256" key="3">
    <source>
        <dbReference type="ARBA" id="ARBA00022630"/>
    </source>
</evidence>
<accession>A0A6H9WTB3</accession>
<evidence type="ECO:0000313" key="11">
    <source>
        <dbReference type="Proteomes" id="UP000431744"/>
    </source>
</evidence>
<evidence type="ECO:0000256" key="2">
    <source>
        <dbReference type="ARBA" id="ARBA00009347"/>
    </source>
</evidence>
<dbReference type="Pfam" id="PF02770">
    <property type="entry name" value="Acyl-CoA_dh_M"/>
    <property type="match status" value="1"/>
</dbReference>
<organism evidence="10 11">
    <name type="scientific">Pseudoclavibacter endophyticus</name>
    <dbReference type="NCBI Taxonomy" id="1778590"/>
    <lineage>
        <taxon>Bacteria</taxon>
        <taxon>Bacillati</taxon>
        <taxon>Actinomycetota</taxon>
        <taxon>Actinomycetes</taxon>
        <taxon>Micrococcales</taxon>
        <taxon>Microbacteriaceae</taxon>
        <taxon>Pseudoclavibacter</taxon>
    </lineage>
</organism>
<evidence type="ECO:0000256" key="4">
    <source>
        <dbReference type="ARBA" id="ARBA00022827"/>
    </source>
</evidence>
<dbReference type="Gene3D" id="1.20.140.10">
    <property type="entry name" value="Butyryl-CoA Dehydrogenase, subunit A, domain 3"/>
    <property type="match status" value="1"/>
</dbReference>
<keyword evidence="3 6" id="KW-0285">Flavoprotein</keyword>
<dbReference type="InterPro" id="IPR009075">
    <property type="entry name" value="AcylCo_DH/oxidase_C"/>
</dbReference>
<dbReference type="PIRSF" id="PIRSF016578">
    <property type="entry name" value="HsaA"/>
    <property type="match status" value="1"/>
</dbReference>
<evidence type="ECO:0000256" key="1">
    <source>
        <dbReference type="ARBA" id="ARBA00001974"/>
    </source>
</evidence>
<keyword evidence="11" id="KW-1185">Reference proteome</keyword>
<dbReference type="GO" id="GO:0050660">
    <property type="term" value="F:flavin adenine dinucleotide binding"/>
    <property type="evidence" value="ECO:0007669"/>
    <property type="project" value="InterPro"/>
</dbReference>
<evidence type="ECO:0000259" key="7">
    <source>
        <dbReference type="Pfam" id="PF00441"/>
    </source>
</evidence>
<dbReference type="InterPro" id="IPR009100">
    <property type="entry name" value="AcylCoA_DH/oxidase_NM_dom_sf"/>
</dbReference>
<dbReference type="GO" id="GO:0003995">
    <property type="term" value="F:acyl-CoA dehydrogenase activity"/>
    <property type="evidence" value="ECO:0007669"/>
    <property type="project" value="TreeGrafter"/>
</dbReference>
<feature type="domain" description="Acyl-CoA dehydrogenase/oxidase N-terminal" evidence="9">
    <location>
        <begin position="19"/>
        <end position="91"/>
    </location>
</feature>
<evidence type="ECO:0000259" key="8">
    <source>
        <dbReference type="Pfam" id="PF02770"/>
    </source>
</evidence>
<evidence type="ECO:0000259" key="9">
    <source>
        <dbReference type="Pfam" id="PF02771"/>
    </source>
</evidence>